<accession>A0AAX2ZJ26</accession>
<organism evidence="4 5">
    <name type="scientific">Terrisporobacter hibernicus</name>
    <dbReference type="NCBI Taxonomy" id="2813371"/>
    <lineage>
        <taxon>Bacteria</taxon>
        <taxon>Bacillati</taxon>
        <taxon>Bacillota</taxon>
        <taxon>Clostridia</taxon>
        <taxon>Peptostreptococcales</taxon>
        <taxon>Peptostreptococcaceae</taxon>
        <taxon>Terrisporobacter</taxon>
    </lineage>
</organism>
<dbReference type="InterPro" id="IPR024654">
    <property type="entry name" value="Calcineurin-like_PHP_lpxH"/>
</dbReference>
<evidence type="ECO:0000313" key="4">
    <source>
        <dbReference type="EMBL" id="UEL49323.1"/>
    </source>
</evidence>
<evidence type="ECO:0000259" key="3">
    <source>
        <dbReference type="Pfam" id="PF12850"/>
    </source>
</evidence>
<dbReference type="NCBIfam" id="TIGR00040">
    <property type="entry name" value="yfcE"/>
    <property type="match status" value="1"/>
</dbReference>
<reference evidence="4 5" key="1">
    <citation type="journal article" date="2023" name="Int. J. Syst. Evol. Microbiol.">
        <title>Terrisporobacter hibernicus sp. nov., isolated from bovine faeces in Northern Ireland.</title>
        <authorList>
            <person name="Mitchell M."/>
            <person name="Nguyen S.V."/>
            <person name="Connor M."/>
            <person name="Fairley D.J."/>
            <person name="Donoghue O."/>
            <person name="Marshall H."/>
            <person name="Koolman L."/>
            <person name="McMullan G."/>
            <person name="Schaffer K.E."/>
            <person name="McGrath J.W."/>
            <person name="Fanning S."/>
        </authorList>
    </citation>
    <scope>NUCLEOTIDE SEQUENCE [LARGE SCALE GENOMIC DNA]</scope>
    <source>
        <strain evidence="4 5">MCA3</strain>
    </source>
</reference>
<dbReference type="CDD" id="cd00841">
    <property type="entry name" value="MPP_YfcE"/>
    <property type="match status" value="1"/>
</dbReference>
<dbReference type="KEGG" id="tem:JW646_07735"/>
<dbReference type="EC" id="3.1.4.-" evidence="2"/>
<dbReference type="Gene3D" id="3.60.21.10">
    <property type="match status" value="1"/>
</dbReference>
<dbReference type="Pfam" id="PF12850">
    <property type="entry name" value="Metallophos_2"/>
    <property type="match status" value="1"/>
</dbReference>
<dbReference type="RefSeq" id="WP_228417184.1">
    <property type="nucleotide sequence ID" value="NZ_CP081135.1"/>
</dbReference>
<dbReference type="InterPro" id="IPR041802">
    <property type="entry name" value="MPP_YfcE"/>
</dbReference>
<gene>
    <name evidence="4" type="ORF">JW646_07735</name>
</gene>
<dbReference type="PANTHER" id="PTHR11124">
    <property type="entry name" value="VACUOLAR SORTING PROTEIN VPS29"/>
    <property type="match status" value="1"/>
</dbReference>
<keyword evidence="5" id="KW-1185">Reference proteome</keyword>
<evidence type="ECO:0000313" key="5">
    <source>
        <dbReference type="Proteomes" id="UP001198983"/>
    </source>
</evidence>
<comment type="similarity">
    <text evidence="1 2">Belongs to the metallophosphoesterase superfamily. YfcE family.</text>
</comment>
<evidence type="ECO:0000256" key="2">
    <source>
        <dbReference type="RuleBase" id="RU362039"/>
    </source>
</evidence>
<dbReference type="EMBL" id="CP081135">
    <property type="protein sequence ID" value="UEL49323.1"/>
    <property type="molecule type" value="Genomic_DNA"/>
</dbReference>
<proteinExistence type="inferred from homology"/>
<feature type="domain" description="Calcineurin-like phosphoesterase" evidence="3">
    <location>
        <begin position="1"/>
        <end position="148"/>
    </location>
</feature>
<dbReference type="Proteomes" id="UP001198983">
    <property type="component" value="Chromosome"/>
</dbReference>
<sequence>MKIGIISDTHGYMRTIDKAIPYLSKCDLIIHAGDYIEDAEYIYYSTDVKVKSVKGNCDSYNIDGQYELKFSVRNKNFFVCHGHNHDVKMGINSLYKFAKDNKIDFIVFGHTHIPIYETIDNITFINPGSLTYPRGGSDRSFGILTLDDNISYEEIKI</sequence>
<comment type="cofactor">
    <cofactor evidence="2">
        <name>a divalent metal cation</name>
        <dbReference type="ChEBI" id="CHEBI:60240"/>
    </cofactor>
</comment>
<protein>
    <recommendedName>
        <fullName evidence="2">Phosphoesterase</fullName>
        <ecNumber evidence="2">3.1.4.-</ecNumber>
    </recommendedName>
</protein>
<dbReference type="AlphaFoldDB" id="A0AAX2ZJ26"/>
<dbReference type="InterPro" id="IPR029052">
    <property type="entry name" value="Metallo-depent_PP-like"/>
</dbReference>
<dbReference type="InterPro" id="IPR000979">
    <property type="entry name" value="Phosphodiesterase_MJ0936/Vps29"/>
</dbReference>
<keyword evidence="2" id="KW-0479">Metal-binding</keyword>
<dbReference type="GO" id="GO:0046872">
    <property type="term" value="F:metal ion binding"/>
    <property type="evidence" value="ECO:0007669"/>
    <property type="project" value="UniProtKB-KW"/>
</dbReference>
<evidence type="ECO:0000256" key="1">
    <source>
        <dbReference type="ARBA" id="ARBA00008950"/>
    </source>
</evidence>
<dbReference type="SUPFAM" id="SSF56300">
    <property type="entry name" value="Metallo-dependent phosphatases"/>
    <property type="match status" value="1"/>
</dbReference>
<dbReference type="GO" id="GO:0016787">
    <property type="term" value="F:hydrolase activity"/>
    <property type="evidence" value="ECO:0007669"/>
    <property type="project" value="UniProtKB-UniRule"/>
</dbReference>
<name>A0AAX2ZJ26_9FIRM</name>